<organism evidence="1 2">
    <name type="scientific">Dallia pectoralis</name>
    <name type="common">Alaska blackfish</name>
    <dbReference type="NCBI Taxonomy" id="75939"/>
    <lineage>
        <taxon>Eukaryota</taxon>
        <taxon>Metazoa</taxon>
        <taxon>Chordata</taxon>
        <taxon>Craniata</taxon>
        <taxon>Vertebrata</taxon>
        <taxon>Euteleostomi</taxon>
        <taxon>Actinopterygii</taxon>
        <taxon>Neopterygii</taxon>
        <taxon>Teleostei</taxon>
        <taxon>Protacanthopterygii</taxon>
        <taxon>Esociformes</taxon>
        <taxon>Umbridae</taxon>
        <taxon>Dallia</taxon>
    </lineage>
</organism>
<accession>A0ACC2F658</accession>
<evidence type="ECO:0000313" key="1">
    <source>
        <dbReference type="EMBL" id="KAJ7986834.1"/>
    </source>
</evidence>
<comment type="caution">
    <text evidence="1">The sequence shown here is derived from an EMBL/GenBank/DDBJ whole genome shotgun (WGS) entry which is preliminary data.</text>
</comment>
<keyword evidence="2" id="KW-1185">Reference proteome</keyword>
<protein>
    <submittedName>
        <fullName evidence="1">Uncharacterized protein</fullName>
    </submittedName>
</protein>
<evidence type="ECO:0000313" key="2">
    <source>
        <dbReference type="Proteomes" id="UP001157502"/>
    </source>
</evidence>
<proteinExistence type="predicted"/>
<name>A0ACC2F658_DALPE</name>
<dbReference type="Proteomes" id="UP001157502">
    <property type="component" value="Chromosome 33"/>
</dbReference>
<dbReference type="EMBL" id="CM055760">
    <property type="protein sequence ID" value="KAJ7986834.1"/>
    <property type="molecule type" value="Genomic_DNA"/>
</dbReference>
<reference evidence="1" key="1">
    <citation type="submission" date="2021-05" db="EMBL/GenBank/DDBJ databases">
        <authorList>
            <person name="Pan Q."/>
            <person name="Jouanno E."/>
            <person name="Zahm M."/>
            <person name="Klopp C."/>
            <person name="Cabau C."/>
            <person name="Louis A."/>
            <person name="Berthelot C."/>
            <person name="Parey E."/>
            <person name="Roest Crollius H."/>
            <person name="Montfort J."/>
            <person name="Robinson-Rechavi M."/>
            <person name="Bouchez O."/>
            <person name="Lampietro C."/>
            <person name="Lopez Roques C."/>
            <person name="Donnadieu C."/>
            <person name="Postlethwait J."/>
            <person name="Bobe J."/>
            <person name="Dillon D."/>
            <person name="Chandos A."/>
            <person name="von Hippel F."/>
            <person name="Guiguen Y."/>
        </authorList>
    </citation>
    <scope>NUCLEOTIDE SEQUENCE</scope>
    <source>
        <strain evidence="1">YG-Jan2019</strain>
    </source>
</reference>
<sequence>MKRRDTSFRKCVPLKKRVAIALWKLATGTEYRTVGHLFGRVHYSPMHPPFDHQPAPPPLETKGGPVYRVREILDSRRRRGGIQYLVDWEGFGLEERAWVPTRDVLNPALKAAFHADRPDRPAPRPQRRPPA</sequence>
<gene>
    <name evidence="1" type="ORF">DPEC_G00332520</name>
</gene>